<comment type="caution">
    <text evidence="3">The sequence shown here is derived from an EMBL/GenBank/DDBJ whole genome shotgun (WGS) entry which is preliminary data.</text>
</comment>
<reference evidence="3 4" key="1">
    <citation type="journal article" date="2024" name="BMC Genomics">
        <title>Genome assembly of redclaw crayfish (Cherax quadricarinatus) provides insights into its immune adaptation and hypoxia tolerance.</title>
        <authorList>
            <person name="Liu Z."/>
            <person name="Zheng J."/>
            <person name="Li H."/>
            <person name="Fang K."/>
            <person name="Wang S."/>
            <person name="He J."/>
            <person name="Zhou D."/>
            <person name="Weng S."/>
            <person name="Chi M."/>
            <person name="Gu Z."/>
            <person name="He J."/>
            <person name="Li F."/>
            <person name="Wang M."/>
        </authorList>
    </citation>
    <scope>NUCLEOTIDE SEQUENCE [LARGE SCALE GENOMIC DNA]</scope>
    <source>
        <strain evidence="3">ZL_2023a</strain>
    </source>
</reference>
<keyword evidence="4" id="KW-1185">Reference proteome</keyword>
<evidence type="ECO:0000313" key="4">
    <source>
        <dbReference type="Proteomes" id="UP001445076"/>
    </source>
</evidence>
<proteinExistence type="predicted"/>
<protein>
    <submittedName>
        <fullName evidence="3">Uncharacterized protein</fullName>
    </submittedName>
</protein>
<organism evidence="3 4">
    <name type="scientific">Cherax quadricarinatus</name>
    <name type="common">Australian red claw crayfish</name>
    <dbReference type="NCBI Taxonomy" id="27406"/>
    <lineage>
        <taxon>Eukaryota</taxon>
        <taxon>Metazoa</taxon>
        <taxon>Ecdysozoa</taxon>
        <taxon>Arthropoda</taxon>
        <taxon>Crustacea</taxon>
        <taxon>Multicrustacea</taxon>
        <taxon>Malacostraca</taxon>
        <taxon>Eumalacostraca</taxon>
        <taxon>Eucarida</taxon>
        <taxon>Decapoda</taxon>
        <taxon>Pleocyemata</taxon>
        <taxon>Astacidea</taxon>
        <taxon>Parastacoidea</taxon>
        <taxon>Parastacidae</taxon>
        <taxon>Cherax</taxon>
    </lineage>
</organism>
<evidence type="ECO:0000256" key="1">
    <source>
        <dbReference type="SAM" id="MobiDB-lite"/>
    </source>
</evidence>
<evidence type="ECO:0000313" key="3">
    <source>
        <dbReference type="EMBL" id="KAK8735155.1"/>
    </source>
</evidence>
<evidence type="ECO:0000256" key="2">
    <source>
        <dbReference type="SAM" id="Phobius"/>
    </source>
</evidence>
<dbReference type="Proteomes" id="UP001445076">
    <property type="component" value="Unassembled WGS sequence"/>
</dbReference>
<keyword evidence="2" id="KW-1133">Transmembrane helix</keyword>
<dbReference type="AlphaFoldDB" id="A0AAW0WW36"/>
<feature type="transmembrane region" description="Helical" evidence="2">
    <location>
        <begin position="83"/>
        <end position="110"/>
    </location>
</feature>
<sequence>MYTTLTREPRTQTRAVEATTTMTTTVQMVPLVGPAYLRRGAQVCGRKVGRTCIFLLASFGVACSMIGVVLFTSDLQMLTGFWIAGTLMMVLGVVLMLMFFTLCCIAWHAFQALPSGHPDRVKLYRPVPVPSRTSSTYQLLPLRQAPSYAPVPAGQQPGACSSSPRAQPGSYCKSPGGMISGYPSSPGDLTNEYSTLPGRLTPGYPPSPGGLSAGYPTIHGRRVVGYPSSPTRNSIGYSTLPGGRAVGYPMGQSLGTPTSPRGQHAGYLTPHGSQTADYSTLPGGRAAGYHTPLLMQPFSYLESPRGSIGGYSTLPVQHLTPGYRSPVGERSPGYLTPTVGQTMYKDEVKTRLFAPEASATSTPQGTYKRREERPQYSNGLPES</sequence>
<accession>A0AAW0WW36</accession>
<dbReference type="EMBL" id="JARKIK010000048">
    <property type="protein sequence ID" value="KAK8735155.1"/>
    <property type="molecule type" value="Genomic_DNA"/>
</dbReference>
<gene>
    <name evidence="3" type="ORF">OTU49_005526</name>
</gene>
<feature type="region of interest" description="Disordered" evidence="1">
    <location>
        <begin position="354"/>
        <end position="383"/>
    </location>
</feature>
<name>A0AAW0WW36_CHEQU</name>
<keyword evidence="2" id="KW-0812">Transmembrane</keyword>
<keyword evidence="2" id="KW-0472">Membrane</keyword>
<feature type="transmembrane region" description="Helical" evidence="2">
    <location>
        <begin position="48"/>
        <end position="71"/>
    </location>
</feature>